<dbReference type="AlphaFoldDB" id="A0A8H3J3W5"/>
<dbReference type="OrthoDB" id="407658at2759"/>
<proteinExistence type="predicted"/>
<sequence length="200" mass="23535">MAKPEDEHAEWLVWFDADSFIMNPKVTWAIILPPVDSFPVIHIVGAKNWNSFDHGLFLFALTGGVKMLTQVYVLEQVQTLQNRKQRQPRRGDMDHEPTSIPHICGIYQPIEWFQGYREPRALFRDMQPGNLLIHFPGWKDKRFKYMGHYLDRLRSNELEWHIQLHNKLSCEWRRSLVDADRSSYGFSESEHSPSALRLGC</sequence>
<gene>
    <name evidence="1" type="ORF">ALECFALPRED_008497</name>
</gene>
<dbReference type="EMBL" id="CAJPDR010000595">
    <property type="protein sequence ID" value="CAF9940270.1"/>
    <property type="molecule type" value="Genomic_DNA"/>
</dbReference>
<dbReference type="Proteomes" id="UP000664203">
    <property type="component" value="Unassembled WGS sequence"/>
</dbReference>
<name>A0A8H3J3W5_9LECA</name>
<comment type="caution">
    <text evidence="1">The sequence shown here is derived from an EMBL/GenBank/DDBJ whole genome shotgun (WGS) entry which is preliminary data.</text>
</comment>
<evidence type="ECO:0000313" key="2">
    <source>
        <dbReference type="Proteomes" id="UP000664203"/>
    </source>
</evidence>
<keyword evidence="2" id="KW-1185">Reference proteome</keyword>
<reference evidence="1" key="1">
    <citation type="submission" date="2021-03" db="EMBL/GenBank/DDBJ databases">
        <authorList>
            <person name="Tagirdzhanova G."/>
        </authorList>
    </citation>
    <scope>NUCLEOTIDE SEQUENCE</scope>
</reference>
<protein>
    <submittedName>
        <fullName evidence="1">Uncharacterized protein</fullName>
    </submittedName>
</protein>
<organism evidence="1 2">
    <name type="scientific">Alectoria fallacina</name>
    <dbReference type="NCBI Taxonomy" id="1903189"/>
    <lineage>
        <taxon>Eukaryota</taxon>
        <taxon>Fungi</taxon>
        <taxon>Dikarya</taxon>
        <taxon>Ascomycota</taxon>
        <taxon>Pezizomycotina</taxon>
        <taxon>Lecanoromycetes</taxon>
        <taxon>OSLEUM clade</taxon>
        <taxon>Lecanoromycetidae</taxon>
        <taxon>Lecanorales</taxon>
        <taxon>Lecanorineae</taxon>
        <taxon>Parmeliaceae</taxon>
        <taxon>Alectoria</taxon>
    </lineage>
</organism>
<accession>A0A8H3J3W5</accession>
<evidence type="ECO:0000313" key="1">
    <source>
        <dbReference type="EMBL" id="CAF9940270.1"/>
    </source>
</evidence>